<evidence type="ECO:0000313" key="3">
    <source>
        <dbReference type="Proteomes" id="UP000278143"/>
    </source>
</evidence>
<proteinExistence type="predicted"/>
<keyword evidence="3" id="KW-1185">Reference proteome</keyword>
<evidence type="ECO:0000313" key="2">
    <source>
        <dbReference type="EMBL" id="RKP26535.1"/>
    </source>
</evidence>
<feature type="compositionally biased region" description="Basic and acidic residues" evidence="1">
    <location>
        <begin position="1"/>
        <end position="17"/>
    </location>
</feature>
<feature type="compositionally biased region" description="Basic and acidic residues" evidence="1">
    <location>
        <begin position="37"/>
        <end position="50"/>
    </location>
</feature>
<organism evidence="2 3">
    <name type="scientific">Syncephalis pseudoplumigaleata</name>
    <dbReference type="NCBI Taxonomy" id="1712513"/>
    <lineage>
        <taxon>Eukaryota</taxon>
        <taxon>Fungi</taxon>
        <taxon>Fungi incertae sedis</taxon>
        <taxon>Zoopagomycota</taxon>
        <taxon>Zoopagomycotina</taxon>
        <taxon>Zoopagomycetes</taxon>
        <taxon>Zoopagales</taxon>
        <taxon>Piptocephalidaceae</taxon>
        <taxon>Syncephalis</taxon>
    </lineage>
</organism>
<sequence length="56" mass="5693">MTEKSPRSAHSPPHDPVDTAANMDALGGTPSNDPNSDGEHDALGDAKVDPDGVLQG</sequence>
<protein>
    <submittedName>
        <fullName evidence="2">Uncharacterized protein</fullName>
    </submittedName>
</protein>
<name>A0A4P9Z2E5_9FUNG</name>
<feature type="non-terminal residue" evidence="2">
    <location>
        <position position="56"/>
    </location>
</feature>
<gene>
    <name evidence="2" type="ORF">SYNPS1DRAFT_21722</name>
</gene>
<evidence type="ECO:0000256" key="1">
    <source>
        <dbReference type="SAM" id="MobiDB-lite"/>
    </source>
</evidence>
<dbReference type="Proteomes" id="UP000278143">
    <property type="component" value="Unassembled WGS sequence"/>
</dbReference>
<dbReference type="EMBL" id="KZ989399">
    <property type="protein sequence ID" value="RKP26535.1"/>
    <property type="molecule type" value="Genomic_DNA"/>
</dbReference>
<accession>A0A4P9Z2E5</accession>
<reference evidence="3" key="1">
    <citation type="journal article" date="2018" name="Nat. Microbiol.">
        <title>Leveraging single-cell genomics to expand the fungal tree of life.</title>
        <authorList>
            <person name="Ahrendt S.R."/>
            <person name="Quandt C.A."/>
            <person name="Ciobanu D."/>
            <person name="Clum A."/>
            <person name="Salamov A."/>
            <person name="Andreopoulos B."/>
            <person name="Cheng J.F."/>
            <person name="Woyke T."/>
            <person name="Pelin A."/>
            <person name="Henrissat B."/>
            <person name="Reynolds N.K."/>
            <person name="Benny G.L."/>
            <person name="Smith M.E."/>
            <person name="James T.Y."/>
            <person name="Grigoriev I.V."/>
        </authorList>
    </citation>
    <scope>NUCLEOTIDE SEQUENCE [LARGE SCALE GENOMIC DNA]</scope>
    <source>
        <strain evidence="3">Benny S71-1</strain>
    </source>
</reference>
<feature type="region of interest" description="Disordered" evidence="1">
    <location>
        <begin position="1"/>
        <end position="56"/>
    </location>
</feature>
<dbReference type="AlphaFoldDB" id="A0A4P9Z2E5"/>